<dbReference type="Gene3D" id="3.40.50.150">
    <property type="entry name" value="Vaccinia Virus protein VP39"/>
    <property type="match status" value="1"/>
</dbReference>
<dbReference type="CDD" id="cd02440">
    <property type="entry name" value="AdoMet_MTases"/>
    <property type="match status" value="1"/>
</dbReference>
<dbReference type="PANTHER" id="PTHR45875:SF1">
    <property type="entry name" value="METHYLTRANSFERASE N6AMT1"/>
    <property type="match status" value="1"/>
</dbReference>
<dbReference type="InterPro" id="IPR004557">
    <property type="entry name" value="PrmC-related"/>
</dbReference>
<keyword evidence="3" id="KW-0808">Transferase</keyword>
<evidence type="ECO:0000313" key="7">
    <source>
        <dbReference type="Proteomes" id="UP000282876"/>
    </source>
</evidence>
<dbReference type="VEuPathDB" id="MicrosporidiaDB:TUBRATIS_003210"/>
<keyword evidence="7" id="KW-1185">Reference proteome</keyword>
<dbReference type="STRING" id="291195.A0A437APT1"/>
<organism evidence="6 7">
    <name type="scientific">Tubulinosema ratisbonensis</name>
    <dbReference type="NCBI Taxonomy" id="291195"/>
    <lineage>
        <taxon>Eukaryota</taxon>
        <taxon>Fungi</taxon>
        <taxon>Fungi incertae sedis</taxon>
        <taxon>Microsporidia</taxon>
        <taxon>Tubulinosematoidea</taxon>
        <taxon>Tubulinosematidae</taxon>
        <taxon>Tubulinosema</taxon>
    </lineage>
</organism>
<dbReference type="GO" id="GO:0008757">
    <property type="term" value="F:S-adenosylmethionine-dependent methyltransferase activity"/>
    <property type="evidence" value="ECO:0007669"/>
    <property type="project" value="TreeGrafter"/>
</dbReference>
<dbReference type="AlphaFoldDB" id="A0A437APT1"/>
<evidence type="ECO:0000256" key="2">
    <source>
        <dbReference type="ARBA" id="ARBA00022603"/>
    </source>
</evidence>
<dbReference type="SUPFAM" id="SSF53335">
    <property type="entry name" value="S-adenosyl-L-methionine-dependent methyltransferases"/>
    <property type="match status" value="1"/>
</dbReference>
<sequence length="172" mass="19664">MSMSRRHFFIHRSVRKGKDFLKNKIILEVGCGSGEISTCIYQKNSIYLTSDINIKAVKHTQARGNFLAFHSDLLQNVNQDYLDVIIFNPPYLPSVEELNDTIDLSYKGGKSGIDVIYRFIDSVTVKCFYLLVIQKNDPIKIINLIESKGYKVDILGNRRVLGEFIVVIKCNK</sequence>
<dbReference type="GO" id="GO:0032259">
    <property type="term" value="P:methylation"/>
    <property type="evidence" value="ECO:0007669"/>
    <property type="project" value="UniProtKB-KW"/>
</dbReference>
<dbReference type="GO" id="GO:0035657">
    <property type="term" value="C:eRF1 methyltransferase complex"/>
    <property type="evidence" value="ECO:0007669"/>
    <property type="project" value="TreeGrafter"/>
</dbReference>
<reference evidence="6 7" key="1">
    <citation type="submission" date="2018-10" db="EMBL/GenBank/DDBJ databases">
        <title>Draft genome sequence of the microsporidian Tubulinosema ratisbonensis.</title>
        <authorList>
            <person name="Polonais V."/>
            <person name="Peyretaillade E."/>
            <person name="Niehus S."/>
            <person name="Wawrzyniak I."/>
            <person name="Franchet A."/>
            <person name="Gaspin C."/>
            <person name="Reichstadt M."/>
            <person name="Belser C."/>
            <person name="Labadie K."/>
            <person name="Delbac F."/>
            <person name="Ferrandon D."/>
        </authorList>
    </citation>
    <scope>NUCLEOTIDE SEQUENCE [LARGE SCALE GENOMIC DNA]</scope>
    <source>
        <strain evidence="6 7">Franzen</strain>
    </source>
</reference>
<evidence type="ECO:0000256" key="3">
    <source>
        <dbReference type="ARBA" id="ARBA00022679"/>
    </source>
</evidence>
<gene>
    <name evidence="6" type="ORF">TUBRATIS_003210</name>
</gene>
<dbReference type="PANTHER" id="PTHR45875">
    <property type="entry name" value="METHYLTRANSFERASE N6AMT1"/>
    <property type="match status" value="1"/>
</dbReference>
<name>A0A437APT1_9MICR</name>
<dbReference type="InterPro" id="IPR002052">
    <property type="entry name" value="DNA_methylase_N6_adenine_CS"/>
</dbReference>
<comment type="similarity">
    <text evidence="1">Belongs to the eukaryotic/archaeal PrmC-related family.</text>
</comment>
<dbReference type="GO" id="GO:0008276">
    <property type="term" value="F:protein methyltransferase activity"/>
    <property type="evidence" value="ECO:0007669"/>
    <property type="project" value="TreeGrafter"/>
</dbReference>
<dbReference type="EMBL" id="RCSS01000079">
    <property type="protein sequence ID" value="RVD93152.1"/>
    <property type="molecule type" value="Genomic_DNA"/>
</dbReference>
<dbReference type="InterPro" id="IPR007848">
    <property type="entry name" value="Small_mtfrase_dom"/>
</dbReference>
<evidence type="ECO:0000313" key="6">
    <source>
        <dbReference type="EMBL" id="RVD93152.1"/>
    </source>
</evidence>
<keyword evidence="2 6" id="KW-0489">Methyltransferase</keyword>
<comment type="caution">
    <text evidence="6">The sequence shown here is derived from an EMBL/GenBank/DDBJ whole genome shotgun (WGS) entry which is preliminary data.</text>
</comment>
<accession>A0A437APT1</accession>
<evidence type="ECO:0000259" key="5">
    <source>
        <dbReference type="Pfam" id="PF05175"/>
    </source>
</evidence>
<evidence type="ECO:0000256" key="4">
    <source>
        <dbReference type="ARBA" id="ARBA00022691"/>
    </source>
</evidence>
<evidence type="ECO:0000256" key="1">
    <source>
        <dbReference type="ARBA" id="ARBA00006149"/>
    </source>
</evidence>
<dbReference type="GO" id="GO:0003676">
    <property type="term" value="F:nucleic acid binding"/>
    <property type="evidence" value="ECO:0007669"/>
    <property type="project" value="InterPro"/>
</dbReference>
<dbReference type="OrthoDB" id="406152at2759"/>
<dbReference type="Pfam" id="PF05175">
    <property type="entry name" value="MTS"/>
    <property type="match status" value="1"/>
</dbReference>
<keyword evidence="4" id="KW-0949">S-adenosyl-L-methionine</keyword>
<dbReference type="PROSITE" id="PS00092">
    <property type="entry name" value="N6_MTASE"/>
    <property type="match status" value="1"/>
</dbReference>
<dbReference type="Proteomes" id="UP000282876">
    <property type="component" value="Unassembled WGS sequence"/>
</dbReference>
<dbReference type="InterPro" id="IPR029063">
    <property type="entry name" value="SAM-dependent_MTases_sf"/>
</dbReference>
<feature type="domain" description="Methyltransferase small" evidence="5">
    <location>
        <begin position="23"/>
        <end position="92"/>
    </location>
</feature>
<dbReference type="NCBIfam" id="TIGR00537">
    <property type="entry name" value="hemK_rel_arch"/>
    <property type="match status" value="1"/>
</dbReference>
<protein>
    <submittedName>
        <fullName evidence="6">N6 adenine specific DNA methylase</fullName>
    </submittedName>
</protein>
<proteinExistence type="inferred from homology"/>
<dbReference type="InterPro" id="IPR052190">
    <property type="entry name" value="Euk-Arch_PrmC-MTase"/>
</dbReference>